<dbReference type="PANTHER" id="PTHR33540:SF2">
    <property type="entry name" value="TRNA THREONYLCARBAMOYLADENOSINE BIOSYNTHESIS PROTEIN TSAE"/>
    <property type="match status" value="1"/>
</dbReference>
<evidence type="ECO:0000313" key="11">
    <source>
        <dbReference type="EMBL" id="RKT46733.1"/>
    </source>
</evidence>
<dbReference type="PANTHER" id="PTHR33540">
    <property type="entry name" value="TRNA THREONYLCARBAMOYLADENOSINE BIOSYNTHESIS PROTEIN TSAE"/>
    <property type="match status" value="1"/>
</dbReference>
<dbReference type="GO" id="GO:0005524">
    <property type="term" value="F:ATP binding"/>
    <property type="evidence" value="ECO:0007669"/>
    <property type="project" value="UniProtKB-KW"/>
</dbReference>
<keyword evidence="9" id="KW-0460">Magnesium</keyword>
<dbReference type="GO" id="GO:0002949">
    <property type="term" value="P:tRNA threonylcarbamoyladenosine modification"/>
    <property type="evidence" value="ECO:0007669"/>
    <property type="project" value="InterPro"/>
</dbReference>
<evidence type="ECO:0000256" key="4">
    <source>
        <dbReference type="ARBA" id="ARBA00022490"/>
    </source>
</evidence>
<dbReference type="Pfam" id="PF02367">
    <property type="entry name" value="TsaE"/>
    <property type="match status" value="1"/>
</dbReference>
<name>A0A495VDQ4_9GAMM</name>
<keyword evidence="5" id="KW-0819">tRNA processing</keyword>
<dbReference type="GO" id="GO:0005737">
    <property type="term" value="C:cytoplasm"/>
    <property type="evidence" value="ECO:0007669"/>
    <property type="project" value="UniProtKB-SubCell"/>
</dbReference>
<reference evidence="11 12" key="1">
    <citation type="submission" date="2018-10" db="EMBL/GenBank/DDBJ databases">
        <title>Genomic Encyclopedia of Archaeal and Bacterial Type Strains, Phase II (KMG-II): from individual species to whole genera.</title>
        <authorList>
            <person name="Goeker M."/>
        </authorList>
    </citation>
    <scope>NUCLEOTIDE SEQUENCE [LARGE SCALE GENOMIC DNA]</scope>
    <source>
        <strain evidence="11 12">DSM 235</strain>
    </source>
</reference>
<evidence type="ECO:0000313" key="12">
    <source>
        <dbReference type="Proteomes" id="UP000274556"/>
    </source>
</evidence>
<sequence>MIEQWLPDPEAQLAFGGRLAALLPPRLIVYLEGDLGTGKTTLTRGVLAGLGHRGAARSPTYTLLEPYELADRRINHLDLYRLGDPQELEFLGLRDLLAEDAVWMVEWPERGVGMLPSPDLVIAIDYLPNGRRLRLSARTASGASVLEALAGLGSVDSVRCSSPEKLDVIQ</sequence>
<keyword evidence="8" id="KW-0067">ATP-binding</keyword>
<keyword evidence="4" id="KW-0963">Cytoplasm</keyword>
<dbReference type="InterPro" id="IPR027417">
    <property type="entry name" value="P-loop_NTPase"/>
</dbReference>
<evidence type="ECO:0000256" key="7">
    <source>
        <dbReference type="ARBA" id="ARBA00022741"/>
    </source>
</evidence>
<evidence type="ECO:0000256" key="1">
    <source>
        <dbReference type="ARBA" id="ARBA00004496"/>
    </source>
</evidence>
<dbReference type="GO" id="GO:0046872">
    <property type="term" value="F:metal ion binding"/>
    <property type="evidence" value="ECO:0007669"/>
    <property type="project" value="UniProtKB-KW"/>
</dbReference>
<evidence type="ECO:0000256" key="3">
    <source>
        <dbReference type="ARBA" id="ARBA00019010"/>
    </source>
</evidence>
<evidence type="ECO:0000256" key="8">
    <source>
        <dbReference type="ARBA" id="ARBA00022840"/>
    </source>
</evidence>
<evidence type="ECO:0000256" key="10">
    <source>
        <dbReference type="ARBA" id="ARBA00032441"/>
    </source>
</evidence>
<comment type="subcellular location">
    <subcellularLocation>
        <location evidence="1">Cytoplasm</location>
    </subcellularLocation>
</comment>
<dbReference type="EMBL" id="RBXL01000001">
    <property type="protein sequence ID" value="RKT46733.1"/>
    <property type="molecule type" value="Genomic_DNA"/>
</dbReference>
<dbReference type="SUPFAM" id="SSF52540">
    <property type="entry name" value="P-loop containing nucleoside triphosphate hydrolases"/>
    <property type="match status" value="1"/>
</dbReference>
<comment type="similarity">
    <text evidence="2">Belongs to the TsaE family.</text>
</comment>
<comment type="caution">
    <text evidence="11">The sequence shown here is derived from an EMBL/GenBank/DDBJ whole genome shotgun (WGS) entry which is preliminary data.</text>
</comment>
<dbReference type="InterPro" id="IPR003442">
    <property type="entry name" value="T6A_TsaE"/>
</dbReference>
<evidence type="ECO:0000256" key="5">
    <source>
        <dbReference type="ARBA" id="ARBA00022694"/>
    </source>
</evidence>
<dbReference type="AlphaFoldDB" id="A0A495VDQ4"/>
<evidence type="ECO:0000256" key="6">
    <source>
        <dbReference type="ARBA" id="ARBA00022723"/>
    </source>
</evidence>
<dbReference type="Gene3D" id="3.40.50.300">
    <property type="entry name" value="P-loop containing nucleotide triphosphate hydrolases"/>
    <property type="match status" value="1"/>
</dbReference>
<accession>A0A495VDQ4</accession>
<dbReference type="Proteomes" id="UP000274556">
    <property type="component" value="Unassembled WGS sequence"/>
</dbReference>
<dbReference type="RefSeq" id="WP_170164850.1">
    <property type="nucleotide sequence ID" value="NZ_RBXL01000001.1"/>
</dbReference>
<evidence type="ECO:0000256" key="2">
    <source>
        <dbReference type="ARBA" id="ARBA00007599"/>
    </source>
</evidence>
<evidence type="ECO:0000256" key="9">
    <source>
        <dbReference type="ARBA" id="ARBA00022842"/>
    </source>
</evidence>
<keyword evidence="12" id="KW-1185">Reference proteome</keyword>
<organism evidence="11 12">
    <name type="scientific">Thiocapsa rosea</name>
    <dbReference type="NCBI Taxonomy" id="69360"/>
    <lineage>
        <taxon>Bacteria</taxon>
        <taxon>Pseudomonadati</taxon>
        <taxon>Pseudomonadota</taxon>
        <taxon>Gammaproteobacteria</taxon>
        <taxon>Chromatiales</taxon>
        <taxon>Chromatiaceae</taxon>
        <taxon>Thiocapsa</taxon>
    </lineage>
</organism>
<proteinExistence type="inferred from homology"/>
<gene>
    <name evidence="11" type="ORF">BDD21_4266</name>
</gene>
<keyword evidence="7" id="KW-0547">Nucleotide-binding</keyword>
<protein>
    <recommendedName>
        <fullName evidence="3">tRNA threonylcarbamoyladenosine biosynthesis protein TsaE</fullName>
    </recommendedName>
    <alternativeName>
        <fullName evidence="10">t(6)A37 threonylcarbamoyladenosine biosynthesis protein TsaE</fullName>
    </alternativeName>
</protein>
<keyword evidence="6" id="KW-0479">Metal-binding</keyword>
<dbReference type="NCBIfam" id="TIGR00150">
    <property type="entry name" value="T6A_YjeE"/>
    <property type="match status" value="1"/>
</dbReference>